<reference evidence="4 5" key="1">
    <citation type="submission" date="2015-09" db="EMBL/GenBank/DDBJ databases">
        <title>Genome sequencing project for genomic taxonomy and phylogenomics of Bacillus-like bacteria.</title>
        <authorList>
            <person name="Liu B."/>
            <person name="Wang J."/>
            <person name="Zhu Y."/>
            <person name="Liu G."/>
            <person name="Chen Q."/>
            <person name="Chen Z."/>
            <person name="Lan J."/>
            <person name="Che J."/>
            <person name="Ge C."/>
            <person name="Shi H."/>
            <person name="Pan Z."/>
            <person name="Liu X."/>
        </authorList>
    </citation>
    <scope>NUCLEOTIDE SEQUENCE [LARGE SCALE GENOMIC DNA]</scope>
    <source>
        <strain evidence="4 5">DSM 19153</strain>
    </source>
</reference>
<organism evidence="4 5">
    <name type="scientific">Alkalicoccobacillus plakortidis</name>
    <dbReference type="NCBI Taxonomy" id="444060"/>
    <lineage>
        <taxon>Bacteria</taxon>
        <taxon>Bacillati</taxon>
        <taxon>Bacillota</taxon>
        <taxon>Bacilli</taxon>
        <taxon>Bacillales</taxon>
        <taxon>Bacillaceae</taxon>
        <taxon>Alkalicoccobacillus</taxon>
    </lineage>
</organism>
<protein>
    <recommendedName>
        <fullName evidence="6">Nucleotidyltransferase</fullName>
    </recommendedName>
</protein>
<dbReference type="InterPro" id="IPR005105">
    <property type="entry name" value="GlnD_Uridyltrans_N"/>
</dbReference>
<evidence type="ECO:0000259" key="3">
    <source>
        <dbReference type="Pfam" id="PF10335"/>
    </source>
</evidence>
<gene>
    <name evidence="4" type="ORF">AN965_02680</name>
</gene>
<evidence type="ECO:0000259" key="2">
    <source>
        <dbReference type="Pfam" id="PF03445"/>
    </source>
</evidence>
<dbReference type="InterPro" id="IPR018821">
    <property type="entry name" value="DUF294_put_nucleoTrafse_sb-bd"/>
</dbReference>
<sequence length="298" mass="35039">MVEISELMKQRLNQQEQQRKDALQVALDKTTKELGKIPAPFAFFFMGSAGREEQLYQTDQDHGIIYDGEEACQRYFLTLGEEIVKALEDKGYERCEGGVMASTKRWCRSYKEWNEQLDFWIKENQFEHVRYLLTFFDSRTVLGDSQWLTHLKQRLFLEIKEGRIPMSRFTENTGRIPKGLNGFGQLLEEQYGEYQGTINLKEQVLFPYVNGMRLLALQEGIDAASTLERMQQSAFINSEQHVMASFLEIQTKRVLWGENHGTFTHVFPETLTKEERKFLKKCIREGRSFYRSIQQNHE</sequence>
<dbReference type="Proteomes" id="UP000051061">
    <property type="component" value="Unassembled WGS sequence"/>
</dbReference>
<evidence type="ECO:0000313" key="5">
    <source>
        <dbReference type="Proteomes" id="UP000051061"/>
    </source>
</evidence>
<evidence type="ECO:0000313" key="4">
    <source>
        <dbReference type="EMBL" id="KQL58881.1"/>
    </source>
</evidence>
<dbReference type="GO" id="GO:0008773">
    <property type="term" value="F:[protein-PII] uridylyltransferase activity"/>
    <property type="evidence" value="ECO:0007669"/>
    <property type="project" value="InterPro"/>
</dbReference>
<dbReference type="CDD" id="cd05401">
    <property type="entry name" value="NT_GlnE_GlnD_like"/>
    <property type="match status" value="1"/>
</dbReference>
<dbReference type="Pfam" id="PF10335">
    <property type="entry name" value="DUF294_C"/>
    <property type="match status" value="1"/>
</dbReference>
<accession>A0A9D5I223</accession>
<dbReference type="Pfam" id="PF03445">
    <property type="entry name" value="DUF294"/>
    <property type="match status" value="1"/>
</dbReference>
<keyword evidence="5" id="KW-1185">Reference proteome</keyword>
<keyword evidence="1" id="KW-0175">Coiled coil</keyword>
<evidence type="ECO:0000256" key="1">
    <source>
        <dbReference type="SAM" id="Coils"/>
    </source>
</evidence>
<proteinExistence type="predicted"/>
<dbReference type="EMBL" id="LJJD01000004">
    <property type="protein sequence ID" value="KQL58881.1"/>
    <property type="molecule type" value="Genomic_DNA"/>
</dbReference>
<comment type="caution">
    <text evidence="4">The sequence shown here is derived from an EMBL/GenBank/DDBJ whole genome shotgun (WGS) entry which is preliminary data.</text>
</comment>
<feature type="coiled-coil region" evidence="1">
    <location>
        <begin position="5"/>
        <end position="33"/>
    </location>
</feature>
<name>A0A9D5I223_9BACI</name>
<feature type="domain" description="Protein-PII uridylyltransferase N-terminal" evidence="2">
    <location>
        <begin position="22"/>
        <end position="125"/>
    </location>
</feature>
<feature type="domain" description="DUF294" evidence="3">
    <location>
        <begin position="166"/>
        <end position="295"/>
    </location>
</feature>
<dbReference type="AlphaFoldDB" id="A0A9D5I223"/>
<evidence type="ECO:0008006" key="6">
    <source>
        <dbReference type="Google" id="ProtNLM"/>
    </source>
</evidence>